<evidence type="ECO:0000313" key="3">
    <source>
        <dbReference type="Proteomes" id="UP000555564"/>
    </source>
</evidence>
<dbReference type="Pfam" id="PF19054">
    <property type="entry name" value="DUF5753"/>
    <property type="match status" value="1"/>
</dbReference>
<feature type="domain" description="DUF5753" evidence="1">
    <location>
        <begin position="58"/>
        <end position="239"/>
    </location>
</feature>
<dbReference type="AlphaFoldDB" id="A0A7X0IAE8"/>
<organism evidence="2 3">
    <name type="scientific">Sphaerisporangium rubeum</name>
    <dbReference type="NCBI Taxonomy" id="321317"/>
    <lineage>
        <taxon>Bacteria</taxon>
        <taxon>Bacillati</taxon>
        <taxon>Actinomycetota</taxon>
        <taxon>Actinomycetes</taxon>
        <taxon>Streptosporangiales</taxon>
        <taxon>Streptosporangiaceae</taxon>
        <taxon>Sphaerisporangium</taxon>
    </lineage>
</organism>
<comment type="caution">
    <text evidence="2">The sequence shown here is derived from an EMBL/GenBank/DDBJ whole genome shotgun (WGS) entry which is preliminary data.</text>
</comment>
<keyword evidence="3" id="KW-1185">Reference proteome</keyword>
<name>A0A7X0IAE8_9ACTN</name>
<evidence type="ECO:0000313" key="2">
    <source>
        <dbReference type="EMBL" id="MBB6471585.1"/>
    </source>
</evidence>
<dbReference type="InterPro" id="IPR043917">
    <property type="entry name" value="DUF5753"/>
</dbReference>
<evidence type="ECO:0000259" key="1">
    <source>
        <dbReference type="Pfam" id="PF19054"/>
    </source>
</evidence>
<reference evidence="2 3" key="1">
    <citation type="submission" date="2020-08" db="EMBL/GenBank/DDBJ databases">
        <title>Sequencing the genomes of 1000 actinobacteria strains.</title>
        <authorList>
            <person name="Klenk H.-P."/>
        </authorList>
    </citation>
    <scope>NUCLEOTIDE SEQUENCE [LARGE SCALE GENOMIC DNA]</scope>
    <source>
        <strain evidence="2 3">DSM 44936</strain>
    </source>
</reference>
<accession>A0A7X0IAE8</accession>
<dbReference type="Proteomes" id="UP000555564">
    <property type="component" value="Unassembled WGS sequence"/>
</dbReference>
<dbReference type="EMBL" id="JACHIU010000001">
    <property type="protein sequence ID" value="MBB6471585.1"/>
    <property type="molecule type" value="Genomic_DNA"/>
</dbReference>
<protein>
    <recommendedName>
        <fullName evidence="1">DUF5753 domain-containing protein</fullName>
    </recommendedName>
</protein>
<sequence>MSKIENAFATIRSAEVTTLLQVYGVTDPEIYSALEALAKDAGKKGWWQTYSGVVAPAYADYISLESDAESIKVFAPLLIPGLLQTAAYARETISGITMTRTPEEIAALAELRLARQSVLTRPSGPLKLWAVISEAVLHQRFAVRPSTMRDQLRRLTDCADLPNVTIQVMPLDATPHPGYAGGFSVVGFPSALPDVVTLENLLGLAYLEEDSEVNTFTDAFSRIVAAASPVDDSKALIARMEKGTRQ</sequence>
<proteinExistence type="predicted"/>
<gene>
    <name evidence="2" type="ORF">BJ992_001016</name>
</gene>